<evidence type="ECO:0000313" key="2">
    <source>
        <dbReference type="EMBL" id="SFB86443.1"/>
    </source>
</evidence>
<keyword evidence="3" id="KW-1185">Reference proteome</keyword>
<keyword evidence="2" id="KW-0808">Transferase</keyword>
<dbReference type="Proteomes" id="UP000199514">
    <property type="component" value="Unassembled WGS sequence"/>
</dbReference>
<feature type="domain" description="Glycosyl transferase family 1" evidence="1">
    <location>
        <begin position="184"/>
        <end position="326"/>
    </location>
</feature>
<dbReference type="PANTHER" id="PTHR45947">
    <property type="entry name" value="SULFOQUINOVOSYL TRANSFERASE SQD2"/>
    <property type="match status" value="1"/>
</dbReference>
<dbReference type="Gene3D" id="3.40.50.2000">
    <property type="entry name" value="Glycogen Phosphorylase B"/>
    <property type="match status" value="2"/>
</dbReference>
<organism evidence="2 3">
    <name type="scientific">Flexibacter flexilis DSM 6793</name>
    <dbReference type="NCBI Taxonomy" id="927664"/>
    <lineage>
        <taxon>Bacteria</taxon>
        <taxon>Pseudomonadati</taxon>
        <taxon>Bacteroidota</taxon>
        <taxon>Cytophagia</taxon>
        <taxon>Cytophagales</taxon>
        <taxon>Flexibacteraceae</taxon>
        <taxon>Flexibacter</taxon>
    </lineage>
</organism>
<sequence length="358" mass="40107">MSKKYLLIWDRIGDYHRARWRDLGKLVGEQNVFAADLGAADNLYLWQNTDTSNPQYRLFSQKPVHEPDLWGRVQQFRQLLTEQQIDVVCIPGYGRKEYIVMLFLAKMMGKKVVMFAESWYGNNGLINGLKGMLLRFTCDSFIVSGVRAAQHFRDKLGIRTQPIQIGYSVVDNAHFSQNLDQKTAPQPPVLLCVARFSPEKNLHTLIQAFKNSEISQRYMLKLVGGGPLQATLEQLATGCPNIVFSKWLSYSELPQLYGSATAFVLPSSFEPWGLVVNEAMSAGLPLVLSEECGCRPDLLDESNGFAFNAHDLQGLVLALNKLNALTESQLQAMGRVSQQKIAAFSPTTWAKSIIELGQ</sequence>
<proteinExistence type="predicted"/>
<accession>A0A1I1ENF6</accession>
<protein>
    <submittedName>
        <fullName evidence="2">Glycosyl transferases group 1</fullName>
    </submittedName>
</protein>
<dbReference type="RefSeq" id="WP_091507689.1">
    <property type="nucleotide sequence ID" value="NZ_FOLE01000001.1"/>
</dbReference>
<evidence type="ECO:0000313" key="3">
    <source>
        <dbReference type="Proteomes" id="UP000199514"/>
    </source>
</evidence>
<dbReference type="InterPro" id="IPR050194">
    <property type="entry name" value="Glycosyltransferase_grp1"/>
</dbReference>
<dbReference type="STRING" id="927664.SAMN05421780_101806"/>
<dbReference type="AlphaFoldDB" id="A0A1I1ENF6"/>
<dbReference type="CDD" id="cd03801">
    <property type="entry name" value="GT4_PimA-like"/>
    <property type="match status" value="1"/>
</dbReference>
<name>A0A1I1ENF6_9BACT</name>
<dbReference type="Pfam" id="PF00534">
    <property type="entry name" value="Glycos_transf_1"/>
    <property type="match status" value="1"/>
</dbReference>
<dbReference type="PANTHER" id="PTHR45947:SF3">
    <property type="entry name" value="SULFOQUINOVOSYL TRANSFERASE SQD2"/>
    <property type="match status" value="1"/>
</dbReference>
<evidence type="ECO:0000259" key="1">
    <source>
        <dbReference type="Pfam" id="PF00534"/>
    </source>
</evidence>
<dbReference type="EMBL" id="FOLE01000001">
    <property type="protein sequence ID" value="SFB86443.1"/>
    <property type="molecule type" value="Genomic_DNA"/>
</dbReference>
<dbReference type="SUPFAM" id="SSF53756">
    <property type="entry name" value="UDP-Glycosyltransferase/glycogen phosphorylase"/>
    <property type="match status" value="1"/>
</dbReference>
<dbReference type="GO" id="GO:0016757">
    <property type="term" value="F:glycosyltransferase activity"/>
    <property type="evidence" value="ECO:0007669"/>
    <property type="project" value="InterPro"/>
</dbReference>
<gene>
    <name evidence="2" type="ORF">SAMN05421780_101806</name>
</gene>
<reference evidence="2 3" key="1">
    <citation type="submission" date="2016-10" db="EMBL/GenBank/DDBJ databases">
        <authorList>
            <person name="de Groot N.N."/>
        </authorList>
    </citation>
    <scope>NUCLEOTIDE SEQUENCE [LARGE SCALE GENOMIC DNA]</scope>
    <source>
        <strain evidence="2 3">DSM 6793</strain>
    </source>
</reference>
<dbReference type="InterPro" id="IPR001296">
    <property type="entry name" value="Glyco_trans_1"/>
</dbReference>
<dbReference type="OrthoDB" id="9790710at2"/>